<dbReference type="CDD" id="cd12230">
    <property type="entry name" value="RRM1_U2AF65"/>
    <property type="match status" value="1"/>
</dbReference>
<dbReference type="RefSeq" id="XP_012935159.1">
    <property type="nucleotide sequence ID" value="XM_013079705.2"/>
</dbReference>
<dbReference type="SUPFAM" id="SSF54928">
    <property type="entry name" value="RNA-binding domain, RBD"/>
    <property type="match status" value="2"/>
</dbReference>
<feature type="compositionally biased region" description="Basic and acidic residues" evidence="9">
    <location>
        <begin position="1"/>
        <end position="22"/>
    </location>
</feature>
<evidence type="ECO:0000256" key="5">
    <source>
        <dbReference type="ARBA" id="ARBA00023187"/>
    </source>
</evidence>
<dbReference type="InterPro" id="IPR012677">
    <property type="entry name" value="Nucleotide-bd_a/b_plait_sf"/>
</dbReference>
<keyword evidence="5 8" id="KW-0508">mRNA splicing</keyword>
<evidence type="ECO:0000256" key="4">
    <source>
        <dbReference type="ARBA" id="ARBA00022884"/>
    </source>
</evidence>
<evidence type="ECO:0000256" key="3">
    <source>
        <dbReference type="ARBA" id="ARBA00022737"/>
    </source>
</evidence>
<comment type="function">
    <text evidence="8">Necessary for the splicing of pre-mRNA.</text>
</comment>
<evidence type="ECO:0000256" key="7">
    <source>
        <dbReference type="PROSITE-ProRule" id="PRU00176"/>
    </source>
</evidence>
<dbReference type="InterPro" id="IPR006529">
    <property type="entry name" value="U2AF_lg"/>
</dbReference>
<evidence type="ECO:0000313" key="12">
    <source>
        <dbReference type="RefSeq" id="XP_012935159.1"/>
    </source>
</evidence>
<dbReference type="PANTHER" id="PTHR23139">
    <property type="entry name" value="RNA-BINDING PROTEIN"/>
    <property type="match status" value="1"/>
</dbReference>
<dbReference type="SMART" id="SM00360">
    <property type="entry name" value="RRM"/>
    <property type="match status" value="3"/>
</dbReference>
<keyword evidence="11" id="KW-1185">Reference proteome</keyword>
<dbReference type="InterPro" id="IPR000504">
    <property type="entry name" value="RRM_dom"/>
</dbReference>
<dbReference type="Proteomes" id="UP000694888">
    <property type="component" value="Unplaced"/>
</dbReference>
<evidence type="ECO:0000256" key="8">
    <source>
        <dbReference type="RuleBase" id="RU364135"/>
    </source>
</evidence>
<feature type="region of interest" description="Disordered" evidence="9">
    <location>
        <begin position="1"/>
        <end position="78"/>
    </location>
</feature>
<evidence type="ECO:0000313" key="11">
    <source>
        <dbReference type="Proteomes" id="UP000694888"/>
    </source>
</evidence>
<dbReference type="CDD" id="cd12231">
    <property type="entry name" value="RRM2_U2AF65"/>
    <property type="match status" value="1"/>
</dbReference>
<dbReference type="CDD" id="cd12232">
    <property type="entry name" value="RRM3_U2AF65"/>
    <property type="match status" value="1"/>
</dbReference>
<dbReference type="PROSITE" id="PS50102">
    <property type="entry name" value="RRM"/>
    <property type="match status" value="2"/>
</dbReference>
<feature type="domain" description="RRM" evidence="10">
    <location>
        <begin position="238"/>
        <end position="316"/>
    </location>
</feature>
<evidence type="ECO:0000256" key="1">
    <source>
        <dbReference type="ARBA" id="ARBA00004123"/>
    </source>
</evidence>
<feature type="domain" description="RRM" evidence="10">
    <location>
        <begin position="128"/>
        <end position="210"/>
    </location>
</feature>
<proteinExistence type="inferred from homology"/>
<protein>
    <recommendedName>
        <fullName evidence="8">Splicing factor U2AF subunit</fullName>
    </recommendedName>
    <alternativeName>
        <fullName evidence="8">U2 snRNP auxiliary factor large subunit</fullName>
    </alternativeName>
</protein>
<dbReference type="GeneID" id="101859770"/>
<sequence length="443" mass="49352">MSDEQAEIKLEESSHPASDKKRDKDRKRSRSPRRRSRSRDRKRSRSKERSRPKRSRSRSPRKPRKKRPHKYWDIPPPGYEHITPAQYKAMQAAGQIPTEPVAPMPAAVVASTDITQVPGMSSLSRQARRLYVGNIPFGMTDEAMMDFFNHQMRITGLAQAEGNPVIAVQINLDKNFAFLEFRSVDETTQALAFDGISFQGQPLKIRRPSDYKPLPGMAENPTLAVPGVVSTVVQDSAHKIFIGGLPSYLNEDQVKELLVSFGPLSAFNLVKDSATGLTKGFAFCEYADVSVTDQACAGLNGMQLGDKKLIVQRASVGAKNAQQQAPVQLQVPGLNLNQGAGPATEVLCLMNMITPEELEDEDEYEDIVEDVKEECGKYGVVVSLEIPRPIRGVEVPGLGKIFVEFTSIIECQRAQAALTGRKFSNRVVVTSYYDPDRYHRREF</sequence>
<keyword evidence="4 7" id="KW-0694">RNA-binding</keyword>
<keyword evidence="6 8" id="KW-0539">Nucleus</keyword>
<accession>A0ABM0ZV84</accession>
<comment type="similarity">
    <text evidence="8">Belongs to the splicing factor SR family.</text>
</comment>
<organism evidence="11 12">
    <name type="scientific">Aplysia californica</name>
    <name type="common">California sea hare</name>
    <dbReference type="NCBI Taxonomy" id="6500"/>
    <lineage>
        <taxon>Eukaryota</taxon>
        <taxon>Metazoa</taxon>
        <taxon>Spiralia</taxon>
        <taxon>Lophotrochozoa</taxon>
        <taxon>Mollusca</taxon>
        <taxon>Gastropoda</taxon>
        <taxon>Heterobranchia</taxon>
        <taxon>Euthyneura</taxon>
        <taxon>Tectipleura</taxon>
        <taxon>Aplysiida</taxon>
        <taxon>Aplysioidea</taxon>
        <taxon>Aplysiidae</taxon>
        <taxon>Aplysia</taxon>
    </lineage>
</organism>
<dbReference type="Pfam" id="PF00076">
    <property type="entry name" value="RRM_1"/>
    <property type="match status" value="2"/>
</dbReference>
<comment type="subcellular location">
    <subcellularLocation>
        <location evidence="1 8">Nucleus</location>
    </subcellularLocation>
</comment>
<gene>
    <name evidence="12" type="primary">LOC101859770</name>
</gene>
<evidence type="ECO:0000256" key="9">
    <source>
        <dbReference type="SAM" id="MobiDB-lite"/>
    </source>
</evidence>
<evidence type="ECO:0000259" key="10">
    <source>
        <dbReference type="PROSITE" id="PS50102"/>
    </source>
</evidence>
<keyword evidence="2 8" id="KW-0507">mRNA processing</keyword>
<keyword evidence="3" id="KW-0677">Repeat</keyword>
<reference evidence="12" key="1">
    <citation type="submission" date="2025-08" db="UniProtKB">
        <authorList>
            <consortium name="RefSeq"/>
        </authorList>
    </citation>
    <scope>IDENTIFICATION</scope>
</reference>
<dbReference type="Gene3D" id="3.30.70.330">
    <property type="match status" value="3"/>
</dbReference>
<feature type="compositionally biased region" description="Basic residues" evidence="9">
    <location>
        <begin position="23"/>
        <end position="69"/>
    </location>
</feature>
<dbReference type="InterPro" id="IPR035979">
    <property type="entry name" value="RBD_domain_sf"/>
</dbReference>
<name>A0ABM0ZV84_APLCA</name>
<evidence type="ECO:0000256" key="2">
    <source>
        <dbReference type="ARBA" id="ARBA00022664"/>
    </source>
</evidence>
<evidence type="ECO:0000256" key="6">
    <source>
        <dbReference type="ARBA" id="ARBA00023242"/>
    </source>
</evidence>
<dbReference type="NCBIfam" id="TIGR01642">
    <property type="entry name" value="U2AF_lg"/>
    <property type="match status" value="1"/>
</dbReference>